<dbReference type="Pfam" id="PF03184">
    <property type="entry name" value="DDE_1"/>
    <property type="match status" value="1"/>
</dbReference>
<evidence type="ECO:0008006" key="9">
    <source>
        <dbReference type="Google" id="ProtNLM"/>
    </source>
</evidence>
<reference evidence="7" key="1">
    <citation type="journal article" date="2020" name="bioRxiv">
        <title>Chromosome-level reference genome of the European wasp spider Argiope bruennichi: a resource for studies on range expansion and evolutionary adaptation.</title>
        <authorList>
            <person name="Sheffer M.M."/>
            <person name="Hoppe A."/>
            <person name="Krehenwinkel H."/>
            <person name="Uhl G."/>
            <person name="Kuss A.W."/>
            <person name="Jensen L."/>
            <person name="Jensen C."/>
            <person name="Gillespie R.G."/>
            <person name="Hoff K.J."/>
            <person name="Prost S."/>
        </authorList>
    </citation>
    <scope>NUCLEOTIDE SEQUENCE</scope>
</reference>
<sequence>MPKEKSRVTYTPENLDQALEELRNNGSLREVAKKYGIPKSTLHFKLKNPGHKTTLGPSTILSVEEEAFLENWILELNKKGFPLKKEDLQSSVQKFLADNPRPNPFKNNCPGEGWIRAFMRRHPSIKFKTKLRSEGGTHTSVYVSEQDVRKWFAEIHLYLIERDLMDVLNDPRRVFNGAETAFRLFPQSGKLLSLNDKKELTGFDYDNSREIISMVLSFSASGEAFPPMLVYKQSNIPHELTDGLPGGWSAGQTESGRMTPEIFFEYLRDIFYPSLQEKIIPLPVIYFLDGNRTPITYEISELCKELRIELIALYPNAIKVLQPAYVGVFQPVKMAWKEVSTAWRRENAGQEISKKQFATVLDMALKKSLKVSTLKYSFKMCGLVPFNPDAVDYKKCLPNSSQNVFIMPKNNQSVSHLESTISFSQFLDAVGPAKYEELLQTQNMEEANEDFQILHKLYMLFHHSNDILDTDNSETTDLNDSVTLESEHPDSSAALEEIQASFNVPVSTFEFAEIIQTDTH</sequence>
<evidence type="ECO:0000256" key="1">
    <source>
        <dbReference type="ARBA" id="ARBA00004123"/>
    </source>
</evidence>
<accession>A0A8T0FSP9</accession>
<comment type="subcellular location">
    <subcellularLocation>
        <location evidence="1 4">Nucleus</location>
    </subcellularLocation>
</comment>
<dbReference type="Proteomes" id="UP000807504">
    <property type="component" value="Unassembled WGS sequence"/>
</dbReference>
<evidence type="ECO:0000313" key="7">
    <source>
        <dbReference type="EMBL" id="KAF8792530.1"/>
    </source>
</evidence>
<comment type="caution">
    <text evidence="7">The sequence shown here is derived from an EMBL/GenBank/DDBJ whole genome shotgun (WGS) entry which is preliminary data.</text>
</comment>
<dbReference type="Pfam" id="PF05225">
    <property type="entry name" value="HTH_psq"/>
    <property type="match status" value="1"/>
</dbReference>
<dbReference type="GO" id="GO:0005634">
    <property type="term" value="C:nucleus"/>
    <property type="evidence" value="ECO:0007669"/>
    <property type="project" value="UniProtKB-SubCell"/>
</dbReference>
<feature type="domain" description="HTH CENPB-type" evidence="6">
    <location>
        <begin position="53"/>
        <end position="128"/>
    </location>
</feature>
<dbReference type="SUPFAM" id="SSF46689">
    <property type="entry name" value="Homeodomain-like"/>
    <property type="match status" value="1"/>
</dbReference>
<dbReference type="InterPro" id="IPR006600">
    <property type="entry name" value="HTH_CenpB_DNA-bd_dom"/>
</dbReference>
<dbReference type="InterPro" id="IPR004875">
    <property type="entry name" value="DDE_SF_endonuclease_dom"/>
</dbReference>
<gene>
    <name evidence="7" type="ORF">HNY73_004114</name>
</gene>
<dbReference type="PANTHER" id="PTHR19303:SF74">
    <property type="entry name" value="POGO TRANSPOSABLE ELEMENT WITH KRAB DOMAIN"/>
    <property type="match status" value="1"/>
</dbReference>
<dbReference type="AlphaFoldDB" id="A0A8T0FSP9"/>
<dbReference type="PANTHER" id="PTHR19303">
    <property type="entry name" value="TRANSPOSON"/>
    <property type="match status" value="1"/>
</dbReference>
<evidence type="ECO:0000256" key="4">
    <source>
        <dbReference type="PROSITE-ProRule" id="PRU00320"/>
    </source>
</evidence>
<dbReference type="PROSITE" id="PS50960">
    <property type="entry name" value="HTH_PSQ"/>
    <property type="match status" value="1"/>
</dbReference>
<dbReference type="InterPro" id="IPR007889">
    <property type="entry name" value="HTH_Psq"/>
</dbReference>
<evidence type="ECO:0000256" key="2">
    <source>
        <dbReference type="ARBA" id="ARBA00023125"/>
    </source>
</evidence>
<feature type="domain" description="HTH psq-type" evidence="5">
    <location>
        <begin position="1"/>
        <end position="52"/>
    </location>
</feature>
<dbReference type="SMART" id="SM00674">
    <property type="entry name" value="CENPB"/>
    <property type="match status" value="1"/>
</dbReference>
<keyword evidence="2 4" id="KW-0238">DNA-binding</keyword>
<dbReference type="InterPro" id="IPR009057">
    <property type="entry name" value="Homeodomain-like_sf"/>
</dbReference>
<dbReference type="OMA" id="ENITAMF"/>
<evidence type="ECO:0000259" key="5">
    <source>
        <dbReference type="PROSITE" id="PS50960"/>
    </source>
</evidence>
<dbReference type="OrthoDB" id="6436443at2759"/>
<dbReference type="GO" id="GO:0003677">
    <property type="term" value="F:DNA binding"/>
    <property type="evidence" value="ECO:0007669"/>
    <property type="project" value="UniProtKB-UniRule"/>
</dbReference>
<keyword evidence="3 4" id="KW-0539">Nucleus</keyword>
<dbReference type="Pfam" id="PF03221">
    <property type="entry name" value="HTH_Tnp_Tc5"/>
    <property type="match status" value="1"/>
</dbReference>
<dbReference type="Gene3D" id="1.10.10.60">
    <property type="entry name" value="Homeodomain-like"/>
    <property type="match status" value="1"/>
</dbReference>
<evidence type="ECO:0000256" key="3">
    <source>
        <dbReference type="ARBA" id="ARBA00023242"/>
    </source>
</evidence>
<organism evidence="7 8">
    <name type="scientific">Argiope bruennichi</name>
    <name type="common">Wasp spider</name>
    <name type="synonym">Aranea bruennichi</name>
    <dbReference type="NCBI Taxonomy" id="94029"/>
    <lineage>
        <taxon>Eukaryota</taxon>
        <taxon>Metazoa</taxon>
        <taxon>Ecdysozoa</taxon>
        <taxon>Arthropoda</taxon>
        <taxon>Chelicerata</taxon>
        <taxon>Arachnida</taxon>
        <taxon>Araneae</taxon>
        <taxon>Araneomorphae</taxon>
        <taxon>Entelegynae</taxon>
        <taxon>Araneoidea</taxon>
        <taxon>Araneidae</taxon>
        <taxon>Argiope</taxon>
    </lineage>
</organism>
<evidence type="ECO:0000313" key="8">
    <source>
        <dbReference type="Proteomes" id="UP000807504"/>
    </source>
</evidence>
<proteinExistence type="predicted"/>
<feature type="DNA-binding region" description="H-T-H motif" evidence="4">
    <location>
        <begin position="28"/>
        <end position="48"/>
    </location>
</feature>
<reference evidence="7" key="2">
    <citation type="submission" date="2020-06" db="EMBL/GenBank/DDBJ databases">
        <authorList>
            <person name="Sheffer M."/>
        </authorList>
    </citation>
    <scope>NUCLEOTIDE SEQUENCE</scope>
</reference>
<evidence type="ECO:0000259" key="6">
    <source>
        <dbReference type="PROSITE" id="PS51253"/>
    </source>
</evidence>
<dbReference type="InterPro" id="IPR050863">
    <property type="entry name" value="CenT-Element_Derived"/>
</dbReference>
<keyword evidence="8" id="KW-1185">Reference proteome</keyword>
<dbReference type="EMBL" id="JABXBU010000003">
    <property type="protein sequence ID" value="KAF8792530.1"/>
    <property type="molecule type" value="Genomic_DNA"/>
</dbReference>
<name>A0A8T0FSP9_ARGBR</name>
<dbReference type="PROSITE" id="PS51253">
    <property type="entry name" value="HTH_CENPB"/>
    <property type="match status" value="1"/>
</dbReference>
<protein>
    <recommendedName>
        <fullName evidence="9">HTH CENPB-type domain-containing protein</fullName>
    </recommendedName>
</protein>